<keyword evidence="1" id="KW-0812">Transmembrane</keyword>
<feature type="transmembrane region" description="Helical" evidence="1">
    <location>
        <begin position="7"/>
        <end position="27"/>
    </location>
</feature>
<dbReference type="AlphaFoldDB" id="A0A5J4KZ41"/>
<reference evidence="2" key="1">
    <citation type="submission" date="2019-10" db="EMBL/GenBank/DDBJ databases">
        <title>Metagenomic sequencing of thiosulfate-disproportionating enrichment culture.</title>
        <authorList>
            <person name="Umezawa K."/>
            <person name="Kojima H."/>
            <person name="Fukui M."/>
        </authorList>
    </citation>
    <scope>NUCLEOTIDE SEQUENCE</scope>
    <source>
        <strain evidence="2">45J</strain>
    </source>
</reference>
<sequence>MLQNTKGSIHISTIIFIFALIGLWFIYRSYQENKLKDNLSVVINDYKSIVLAVIKDPKQKQQVEQLFSKIQANADGNANIYIEQIKRIAMQYGNSAEIQKQLEHLKKAINVNADKH</sequence>
<keyword evidence="1" id="KW-0472">Membrane</keyword>
<evidence type="ECO:0000313" key="3">
    <source>
        <dbReference type="EMBL" id="GER94909.1"/>
    </source>
</evidence>
<evidence type="ECO:0000313" key="2">
    <source>
        <dbReference type="EMBL" id="GER94868.1"/>
    </source>
</evidence>
<organism evidence="2">
    <name type="scientific">hot springs metagenome</name>
    <dbReference type="NCBI Taxonomy" id="433727"/>
    <lineage>
        <taxon>unclassified sequences</taxon>
        <taxon>metagenomes</taxon>
        <taxon>ecological metagenomes</taxon>
    </lineage>
</organism>
<dbReference type="EMBL" id="BLAB01000001">
    <property type="protein sequence ID" value="GER94868.1"/>
    <property type="molecule type" value="Genomic_DNA"/>
</dbReference>
<dbReference type="EMBL" id="BLAB01000002">
    <property type="protein sequence ID" value="GER94909.1"/>
    <property type="molecule type" value="Genomic_DNA"/>
</dbReference>
<protein>
    <submittedName>
        <fullName evidence="2">Uncharacterized protein</fullName>
    </submittedName>
</protein>
<comment type="caution">
    <text evidence="2">The sequence shown here is derived from an EMBL/GenBank/DDBJ whole genome shotgun (WGS) entry which is preliminary data.</text>
</comment>
<evidence type="ECO:0000256" key="1">
    <source>
        <dbReference type="SAM" id="Phobius"/>
    </source>
</evidence>
<name>A0A5J4KZ41_9ZZZZ</name>
<keyword evidence="1" id="KW-1133">Transmembrane helix</keyword>
<proteinExistence type="predicted"/>
<accession>A0A5J4KZ41</accession>
<gene>
    <name evidence="2" type="ORF">A45J_2634</name>
    <name evidence="3" type="ORF">A45J_2675</name>
</gene>